<gene>
    <name evidence="1" type="ORF">LX73_0619</name>
</gene>
<dbReference type="AlphaFoldDB" id="A0A5D3YS09"/>
<keyword evidence="2" id="KW-1185">Reference proteome</keyword>
<accession>A0A5D3YS09</accession>
<protein>
    <submittedName>
        <fullName evidence="1">Uncharacterized protein</fullName>
    </submittedName>
</protein>
<comment type="caution">
    <text evidence="1">The sequence shown here is derived from an EMBL/GenBank/DDBJ whole genome shotgun (WGS) entry which is preliminary data.</text>
</comment>
<name>A0A5D3YS09_9BACT</name>
<dbReference type="Proteomes" id="UP000324595">
    <property type="component" value="Unassembled WGS sequence"/>
</dbReference>
<dbReference type="EMBL" id="VNHY01000001">
    <property type="protein sequence ID" value="TYP95321.1"/>
    <property type="molecule type" value="Genomic_DNA"/>
</dbReference>
<organism evidence="1 2">
    <name type="scientific">Fodinibius salinus</name>
    <dbReference type="NCBI Taxonomy" id="860790"/>
    <lineage>
        <taxon>Bacteria</taxon>
        <taxon>Pseudomonadati</taxon>
        <taxon>Balneolota</taxon>
        <taxon>Balneolia</taxon>
        <taxon>Balneolales</taxon>
        <taxon>Balneolaceae</taxon>
        <taxon>Fodinibius</taxon>
    </lineage>
</organism>
<sequence>MIYIELLIYVLLILLLLSNDKVKTLISNTKILTKTAGLIAVAGMIFAQLYNTPDYTYPFVQWDMYSGSYPAPAYLEYRIELTNDNNRHYPIDEVAFTSQKGFMVKLEDLMGGAKKQNNALTQTVEALINIYEYNHPDDTVKQFMIISKRVQPSQAKEDFSVEATKIFEYQGN</sequence>
<proteinExistence type="predicted"/>
<evidence type="ECO:0000313" key="1">
    <source>
        <dbReference type="EMBL" id="TYP95321.1"/>
    </source>
</evidence>
<dbReference type="RefSeq" id="WP_211359347.1">
    <property type="nucleotide sequence ID" value="NZ_VNHY01000001.1"/>
</dbReference>
<reference evidence="1 2" key="1">
    <citation type="submission" date="2019-07" db="EMBL/GenBank/DDBJ databases">
        <title>Genomic Encyclopedia of Archaeal and Bacterial Type Strains, Phase II (KMG-II): from individual species to whole genera.</title>
        <authorList>
            <person name="Goeker M."/>
        </authorList>
    </citation>
    <scope>NUCLEOTIDE SEQUENCE [LARGE SCALE GENOMIC DNA]</scope>
    <source>
        <strain evidence="1 2">DSM 21935</strain>
    </source>
</reference>
<evidence type="ECO:0000313" key="2">
    <source>
        <dbReference type="Proteomes" id="UP000324595"/>
    </source>
</evidence>